<sequence length="60" mass="6853">MKIGALALPPLIKQIAINAFLKHIDEQHVILLVQSRYGYLVKNTANMIMIWLSETLASYR</sequence>
<accession>A0ABR7QWQ4</accession>
<organism evidence="1 2">
    <name type="scientific">Frischella japonica</name>
    <dbReference type="NCBI Taxonomy" id="2741544"/>
    <lineage>
        <taxon>Bacteria</taxon>
        <taxon>Pseudomonadati</taxon>
        <taxon>Pseudomonadota</taxon>
        <taxon>Gammaproteobacteria</taxon>
        <taxon>Orbales</taxon>
        <taxon>Orbaceae</taxon>
        <taxon>Frischella</taxon>
    </lineage>
</organism>
<proteinExistence type="predicted"/>
<dbReference type="EMBL" id="JABURY010000011">
    <property type="protein sequence ID" value="MBC9130652.1"/>
    <property type="molecule type" value="Genomic_DNA"/>
</dbReference>
<protein>
    <submittedName>
        <fullName evidence="1">Uncharacterized protein</fullName>
    </submittedName>
</protein>
<keyword evidence="2" id="KW-1185">Reference proteome</keyword>
<dbReference type="Proteomes" id="UP000651208">
    <property type="component" value="Unassembled WGS sequence"/>
</dbReference>
<gene>
    <name evidence="1" type="ORF">FcAc13_04935</name>
</gene>
<evidence type="ECO:0000313" key="1">
    <source>
        <dbReference type="EMBL" id="MBC9130652.1"/>
    </source>
</evidence>
<comment type="caution">
    <text evidence="1">The sequence shown here is derived from an EMBL/GenBank/DDBJ whole genome shotgun (WGS) entry which is preliminary data.</text>
</comment>
<reference evidence="1 2" key="1">
    <citation type="submission" date="2020-06" db="EMBL/GenBank/DDBJ databases">
        <title>Frischella cerana isolated from Apis cerana gut homogenate.</title>
        <authorList>
            <person name="Wolter L.A."/>
            <person name="Suenami S."/>
            <person name="Miyazaki R."/>
        </authorList>
    </citation>
    <scope>NUCLEOTIDE SEQUENCE [LARGE SCALE GENOMIC DNA]</scope>
    <source>
        <strain evidence="1 2">Ac13</strain>
    </source>
</reference>
<name>A0ABR7QWQ4_9GAMM</name>
<evidence type="ECO:0000313" key="2">
    <source>
        <dbReference type="Proteomes" id="UP000651208"/>
    </source>
</evidence>